<dbReference type="EMBL" id="AP026802">
    <property type="protein sequence ID" value="BDR57770.1"/>
    <property type="molecule type" value="Genomic_DNA"/>
</dbReference>
<proteinExistence type="predicted"/>
<reference evidence="1 2" key="1">
    <citation type="journal article" date="2023" name="Microbiol. Spectr.">
        <title>Symbiosis of Carpenter Bees with Uncharacterized Lactic Acid Bacteria Showing NAD Auxotrophy.</title>
        <authorList>
            <person name="Kawasaki S."/>
            <person name="Ozawa K."/>
            <person name="Mori T."/>
            <person name="Yamamoto A."/>
            <person name="Ito M."/>
            <person name="Ohkuma M."/>
            <person name="Sakamoto M."/>
            <person name="Matsutani M."/>
        </authorList>
    </citation>
    <scope>NUCLEOTIDE SEQUENCE [LARGE SCALE GENOMIC DNA]</scope>
    <source>
        <strain evidence="1 2">XA3</strain>
    </source>
</reference>
<sequence>MMMSNDVFPNIVLPLFGVQLMVTYDRYNIFYFSNNTDILSGVKKLNSIGTAGSLARTFIITDIEVEDSELKDNKYDK</sequence>
<name>A0AAU9D662_9LACO</name>
<dbReference type="Proteomes" id="UP001321861">
    <property type="component" value="Chromosome"/>
</dbReference>
<evidence type="ECO:0000313" key="2">
    <source>
        <dbReference type="Proteomes" id="UP001321861"/>
    </source>
</evidence>
<organism evidence="1 2">
    <name type="scientific">Xylocopilactobacillus apicola</name>
    <dbReference type="NCBI Taxonomy" id="2932184"/>
    <lineage>
        <taxon>Bacteria</taxon>
        <taxon>Bacillati</taxon>
        <taxon>Bacillota</taxon>
        <taxon>Bacilli</taxon>
        <taxon>Lactobacillales</taxon>
        <taxon>Lactobacillaceae</taxon>
        <taxon>Xylocopilactobacillus</taxon>
    </lineage>
</organism>
<keyword evidence="2" id="KW-1185">Reference proteome</keyword>
<accession>A0AAU9D662</accession>
<dbReference type="AlphaFoldDB" id="A0AAU9D662"/>
<evidence type="ECO:0000313" key="1">
    <source>
        <dbReference type="EMBL" id="BDR57770.1"/>
    </source>
</evidence>
<protein>
    <submittedName>
        <fullName evidence="1">Uncharacterized protein</fullName>
    </submittedName>
</protein>
<gene>
    <name evidence="1" type="ORF">XA3_02110</name>
</gene>
<dbReference type="KEGG" id="xap:XA3_02110"/>